<evidence type="ECO:0000256" key="9">
    <source>
        <dbReference type="ARBA" id="ARBA00023102"/>
    </source>
</evidence>
<evidence type="ECO:0000256" key="14">
    <source>
        <dbReference type="RuleBase" id="RU003658"/>
    </source>
</evidence>
<dbReference type="FunFam" id="3.20.20.70:FF:000009">
    <property type="entry name" value="1-(5-phosphoribosyl)-5-[(5-phosphoribosylamino)methylideneamino] imidazole-4-carboxamide isomerase"/>
    <property type="match status" value="1"/>
</dbReference>
<evidence type="ECO:0000313" key="16">
    <source>
        <dbReference type="Proteomes" id="UP000077428"/>
    </source>
</evidence>
<evidence type="ECO:0000256" key="11">
    <source>
        <dbReference type="ARBA" id="ARBA00030547"/>
    </source>
</evidence>
<comment type="catalytic activity">
    <reaction evidence="1 12 14">
        <text>1-(5-phospho-beta-D-ribosyl)-5-[(5-phospho-beta-D-ribosylamino)methylideneamino]imidazole-4-carboxamide = 5-[(5-phospho-1-deoxy-D-ribulos-1-ylimino)methylamino]-1-(5-phospho-beta-D-ribosyl)imidazole-4-carboxamide</text>
        <dbReference type="Rhea" id="RHEA:15469"/>
        <dbReference type="ChEBI" id="CHEBI:58435"/>
        <dbReference type="ChEBI" id="CHEBI:58525"/>
        <dbReference type="EC" id="5.3.1.16"/>
    </reaction>
</comment>
<dbReference type="InterPro" id="IPR011060">
    <property type="entry name" value="RibuloseP-bd_barrel"/>
</dbReference>
<dbReference type="SUPFAM" id="SSF51366">
    <property type="entry name" value="Ribulose-phoshate binding barrel"/>
    <property type="match status" value="1"/>
</dbReference>
<evidence type="ECO:0000256" key="5">
    <source>
        <dbReference type="ARBA" id="ARBA00012550"/>
    </source>
</evidence>
<dbReference type="EC" id="5.3.1.16" evidence="5 12"/>
<keyword evidence="8 12" id="KW-0028">Amino-acid biosynthesis</keyword>
<evidence type="ECO:0000256" key="8">
    <source>
        <dbReference type="ARBA" id="ARBA00022605"/>
    </source>
</evidence>
<keyword evidence="16" id="KW-1185">Reference proteome</keyword>
<keyword evidence="10 12" id="KW-0413">Isomerase</keyword>
<dbReference type="Proteomes" id="UP000077428">
    <property type="component" value="Unassembled WGS sequence"/>
</dbReference>
<dbReference type="STRING" id="66851.MBORA_04970"/>
<dbReference type="Pfam" id="PF00977">
    <property type="entry name" value="His_biosynth"/>
    <property type="match status" value="1"/>
</dbReference>
<keyword evidence="9 12" id="KW-0368">Histidine biosynthesis</keyword>
<dbReference type="CDD" id="cd04732">
    <property type="entry name" value="HisA"/>
    <property type="match status" value="1"/>
</dbReference>
<protein>
    <recommendedName>
        <fullName evidence="6 12">1-(5-phosphoribosyl)-5-[(5-phosphoribosylamino)methylideneamino] imidazole-4-carboxamide isomerase</fullName>
        <ecNumber evidence="5 12">5.3.1.16</ecNumber>
    </recommendedName>
    <alternativeName>
        <fullName evidence="11 12">Phosphoribosylformimino-5-aminoimidazole carboxamide ribotide isomerase</fullName>
    </alternativeName>
</protein>
<comment type="similarity">
    <text evidence="4 12 13">Belongs to the HisA/HisF family.</text>
</comment>
<dbReference type="PATRIC" id="fig|66851.6.peg.560"/>
<dbReference type="InterPro" id="IPR044524">
    <property type="entry name" value="Isoase_HisA-like"/>
</dbReference>
<dbReference type="EMBL" id="LWMU01000048">
    <property type="protein sequence ID" value="KZX13587.1"/>
    <property type="molecule type" value="Genomic_DNA"/>
</dbReference>
<evidence type="ECO:0000256" key="6">
    <source>
        <dbReference type="ARBA" id="ARBA00018464"/>
    </source>
</evidence>
<evidence type="ECO:0000256" key="7">
    <source>
        <dbReference type="ARBA" id="ARBA00022490"/>
    </source>
</evidence>
<name>A0A166CEA0_METOA</name>
<dbReference type="GO" id="GO:0003949">
    <property type="term" value="F:1-(5-phosphoribosyl)-5-[(5-phosphoribosylamino)methylideneamino]imidazole-4-carboxamide isomerase activity"/>
    <property type="evidence" value="ECO:0007669"/>
    <property type="project" value="UniProtKB-UniRule"/>
</dbReference>
<feature type="active site" description="Proton acceptor" evidence="12">
    <location>
        <position position="15"/>
    </location>
</feature>
<evidence type="ECO:0000256" key="1">
    <source>
        <dbReference type="ARBA" id="ARBA00000901"/>
    </source>
</evidence>
<dbReference type="PANTHER" id="PTHR43090">
    <property type="entry name" value="1-(5-PHOSPHORIBOSYL)-5-[(5-PHOSPHORIBOSYLAMINO)METHYLIDENEAMINO] IMIDAZOLE-4-CARBOXAMIDE ISOMERASE"/>
    <property type="match status" value="1"/>
</dbReference>
<comment type="pathway">
    <text evidence="3 12 14">Amino-acid biosynthesis; L-histidine biosynthesis; L-histidine from 5-phospho-alpha-D-ribose 1-diphosphate: step 4/9.</text>
</comment>
<evidence type="ECO:0000256" key="2">
    <source>
        <dbReference type="ARBA" id="ARBA00004496"/>
    </source>
</evidence>
<evidence type="ECO:0000313" key="15">
    <source>
        <dbReference type="EMBL" id="KZX13587.1"/>
    </source>
</evidence>
<sequence length="248" mass="27613">MSFKKNEMLIMPAVDIKNGKCVQLVQGKPGSEMIEIDNPENVARHWEELGAETIHIIDLDGTIEGKTNLRVIKKILNEITIPVQLGGGIRSIEYAKKLLNLNINRIIIGTMGIQNHKIIEELSDEYGSERIMISLDSKDNKVVIKGWQEKIDKTPIELSKEFKQHGAGSILFTNVDVEGLLGGFYTDPVIKLKNSVDLPIVYSGGITTINDVKELNKTGVEGVVIGSALYKNKIDFAEAIKYQKRVKK</sequence>
<dbReference type="InterPro" id="IPR023016">
    <property type="entry name" value="HisA/PriA"/>
</dbReference>
<dbReference type="UniPathway" id="UPA00031">
    <property type="reaction ID" value="UER00009"/>
</dbReference>
<dbReference type="Gene3D" id="3.20.20.70">
    <property type="entry name" value="Aldolase class I"/>
    <property type="match status" value="1"/>
</dbReference>
<dbReference type="PANTHER" id="PTHR43090:SF7">
    <property type="entry name" value="1-(5-PHOSPHORIBOSYL)-5-[(5-PHOSPHORIBOSYLAMINO)METHYLIDENEAMINO] IMIDAZOLE-4-CARBOXAMIDE ISOMERASE"/>
    <property type="match status" value="1"/>
</dbReference>
<dbReference type="InterPro" id="IPR006062">
    <property type="entry name" value="His_biosynth"/>
</dbReference>
<evidence type="ECO:0000256" key="13">
    <source>
        <dbReference type="RuleBase" id="RU003657"/>
    </source>
</evidence>
<dbReference type="HAMAP" id="MF_01014">
    <property type="entry name" value="HisA"/>
    <property type="match status" value="1"/>
</dbReference>
<proteinExistence type="inferred from homology"/>
<evidence type="ECO:0000256" key="3">
    <source>
        <dbReference type="ARBA" id="ARBA00005133"/>
    </source>
</evidence>
<dbReference type="OrthoDB" id="52866at2157"/>
<dbReference type="NCBIfam" id="TIGR00007">
    <property type="entry name" value="1-(5-phosphoribosyl)-5-[(5-phosphoribosylamino)methylideneamino]imidazole-4-carboxamide isomerase"/>
    <property type="match status" value="1"/>
</dbReference>
<evidence type="ECO:0000256" key="10">
    <source>
        <dbReference type="ARBA" id="ARBA00023235"/>
    </source>
</evidence>
<dbReference type="GO" id="GO:0005737">
    <property type="term" value="C:cytoplasm"/>
    <property type="evidence" value="ECO:0007669"/>
    <property type="project" value="UniProtKB-SubCell"/>
</dbReference>
<evidence type="ECO:0000256" key="4">
    <source>
        <dbReference type="ARBA" id="ARBA00009667"/>
    </source>
</evidence>
<reference evidence="16" key="1">
    <citation type="journal article" date="2016" name="Genome Announc.">
        <title>Draft Genome Sequences of Methanobrevibacter curvatus DSM11111, Methanobrevibacter cuticularis DSM11139, Methanobrevibacter filiformis DSM11501, and Methanobrevibacter oralis DSM7256.</title>
        <authorList>
            <person name="Poehlein A."/>
            <person name="Seedorf H."/>
        </authorList>
    </citation>
    <scope>NUCLEOTIDE SEQUENCE [LARGE SCALE GENOMIC DNA]</scope>
    <source>
        <strain evidence="16">DSM 7256 / JCM 30027 / ZR</strain>
    </source>
</reference>
<keyword evidence="7 12" id="KW-0963">Cytoplasm</keyword>
<gene>
    <name evidence="15" type="primary">hisA_2</name>
    <name evidence="12" type="synonym">hisA</name>
    <name evidence="15" type="ORF">MBORA_04970</name>
</gene>
<dbReference type="RefSeq" id="WP_042691346.1">
    <property type="nucleotide sequence ID" value="NZ_CABMAB010000002.1"/>
</dbReference>
<dbReference type="AlphaFoldDB" id="A0A166CEA0"/>
<dbReference type="InterPro" id="IPR013785">
    <property type="entry name" value="Aldolase_TIM"/>
</dbReference>
<evidence type="ECO:0000256" key="12">
    <source>
        <dbReference type="HAMAP-Rule" id="MF_01014"/>
    </source>
</evidence>
<dbReference type="GO" id="GO:0000105">
    <property type="term" value="P:L-histidine biosynthetic process"/>
    <property type="evidence" value="ECO:0007669"/>
    <property type="project" value="UniProtKB-UniRule"/>
</dbReference>
<feature type="active site" description="Proton donor" evidence="12">
    <location>
        <position position="136"/>
    </location>
</feature>
<comment type="subcellular location">
    <subcellularLocation>
        <location evidence="2 12 14">Cytoplasm</location>
    </subcellularLocation>
</comment>
<organism evidence="15 16">
    <name type="scientific">Methanobrevibacter oralis</name>
    <dbReference type="NCBI Taxonomy" id="66851"/>
    <lineage>
        <taxon>Archaea</taxon>
        <taxon>Methanobacteriati</taxon>
        <taxon>Methanobacteriota</taxon>
        <taxon>Methanomada group</taxon>
        <taxon>Methanobacteria</taxon>
        <taxon>Methanobacteriales</taxon>
        <taxon>Methanobacteriaceae</taxon>
        <taxon>Methanobrevibacter</taxon>
    </lineage>
</organism>
<dbReference type="InterPro" id="IPR006063">
    <property type="entry name" value="HisA_bact_arch"/>
</dbReference>
<dbReference type="GO" id="GO:0000162">
    <property type="term" value="P:L-tryptophan biosynthetic process"/>
    <property type="evidence" value="ECO:0007669"/>
    <property type="project" value="TreeGrafter"/>
</dbReference>
<dbReference type="NCBIfam" id="NF010112">
    <property type="entry name" value="PRK13585.1"/>
    <property type="match status" value="1"/>
</dbReference>
<accession>A0A166CEA0</accession>
<comment type="caution">
    <text evidence="15">The sequence shown here is derived from an EMBL/GenBank/DDBJ whole genome shotgun (WGS) entry which is preliminary data.</text>
</comment>